<dbReference type="AlphaFoldDB" id="A0AAU9TPG4"/>
<evidence type="ECO:0000313" key="3">
    <source>
        <dbReference type="Proteomes" id="UP001153954"/>
    </source>
</evidence>
<keyword evidence="3" id="KW-1185">Reference proteome</keyword>
<organism evidence="2 3">
    <name type="scientific">Euphydryas editha</name>
    <name type="common">Edith's checkerspot</name>
    <dbReference type="NCBI Taxonomy" id="104508"/>
    <lineage>
        <taxon>Eukaryota</taxon>
        <taxon>Metazoa</taxon>
        <taxon>Ecdysozoa</taxon>
        <taxon>Arthropoda</taxon>
        <taxon>Hexapoda</taxon>
        <taxon>Insecta</taxon>
        <taxon>Pterygota</taxon>
        <taxon>Neoptera</taxon>
        <taxon>Endopterygota</taxon>
        <taxon>Lepidoptera</taxon>
        <taxon>Glossata</taxon>
        <taxon>Ditrysia</taxon>
        <taxon>Papilionoidea</taxon>
        <taxon>Nymphalidae</taxon>
        <taxon>Nymphalinae</taxon>
        <taxon>Euphydryas</taxon>
    </lineage>
</organism>
<name>A0AAU9TPG4_EUPED</name>
<keyword evidence="1" id="KW-0472">Membrane</keyword>
<reference evidence="2" key="1">
    <citation type="submission" date="2022-03" db="EMBL/GenBank/DDBJ databases">
        <authorList>
            <person name="Tunstrom K."/>
        </authorList>
    </citation>
    <scope>NUCLEOTIDE SEQUENCE</scope>
</reference>
<dbReference type="Proteomes" id="UP001153954">
    <property type="component" value="Unassembled WGS sequence"/>
</dbReference>
<comment type="caution">
    <text evidence="2">The sequence shown here is derived from an EMBL/GenBank/DDBJ whole genome shotgun (WGS) entry which is preliminary data.</text>
</comment>
<evidence type="ECO:0000256" key="1">
    <source>
        <dbReference type="SAM" id="Phobius"/>
    </source>
</evidence>
<sequence length="141" mass="15814">MRDKAKTRYENNIKNIADSQLGDKVMLCVPNPNNLDSKWEGPSKIARKGFNENYIIRKSGYNITCVFITLSVVYLVFLKSTGKCEENRENSNYNPLVASKPATSRDAALLHLKPRKPIGYTALLRQTSFYGNSALNILAIA</sequence>
<keyword evidence="1" id="KW-0812">Transmembrane</keyword>
<proteinExistence type="predicted"/>
<accession>A0AAU9TPG4</accession>
<dbReference type="EMBL" id="CAKOGL010000007">
    <property type="protein sequence ID" value="CAH2087752.1"/>
    <property type="molecule type" value="Genomic_DNA"/>
</dbReference>
<gene>
    <name evidence="2" type="ORF">EEDITHA_LOCUS3980</name>
</gene>
<protein>
    <submittedName>
        <fullName evidence="2">Uncharacterized protein</fullName>
    </submittedName>
</protein>
<evidence type="ECO:0000313" key="2">
    <source>
        <dbReference type="EMBL" id="CAH2087752.1"/>
    </source>
</evidence>
<keyword evidence="1" id="KW-1133">Transmembrane helix</keyword>
<feature type="transmembrane region" description="Helical" evidence="1">
    <location>
        <begin position="60"/>
        <end position="78"/>
    </location>
</feature>